<evidence type="ECO:0000313" key="8">
    <source>
        <dbReference type="EMBL" id="KAL3500538.1"/>
    </source>
</evidence>
<keyword evidence="3" id="KW-0238">DNA-binding</keyword>
<evidence type="ECO:0000259" key="7">
    <source>
        <dbReference type="PROSITE" id="PS50066"/>
    </source>
</evidence>
<dbReference type="Proteomes" id="UP001630127">
    <property type="component" value="Unassembled WGS sequence"/>
</dbReference>
<dbReference type="AlphaFoldDB" id="A0ABD2Y4E6"/>
<dbReference type="SMART" id="SM00432">
    <property type="entry name" value="MADS"/>
    <property type="match status" value="1"/>
</dbReference>
<reference evidence="8 9" key="1">
    <citation type="submission" date="2024-11" db="EMBL/GenBank/DDBJ databases">
        <title>A near-complete genome assembly of Cinchona calisaya.</title>
        <authorList>
            <person name="Lian D.C."/>
            <person name="Zhao X.W."/>
            <person name="Wei L."/>
        </authorList>
    </citation>
    <scope>NUCLEOTIDE SEQUENCE [LARGE SCALE GENOMIC DNA]</scope>
    <source>
        <tissue evidence="8">Nenye</tissue>
    </source>
</reference>
<evidence type="ECO:0000256" key="5">
    <source>
        <dbReference type="ARBA" id="ARBA00023242"/>
    </source>
</evidence>
<keyword evidence="9" id="KW-1185">Reference proteome</keyword>
<feature type="region of interest" description="Disordered" evidence="6">
    <location>
        <begin position="70"/>
        <end position="102"/>
    </location>
</feature>
<dbReference type="PROSITE" id="PS50066">
    <property type="entry name" value="MADS_BOX_2"/>
    <property type="match status" value="1"/>
</dbReference>
<evidence type="ECO:0000256" key="3">
    <source>
        <dbReference type="ARBA" id="ARBA00023125"/>
    </source>
</evidence>
<dbReference type="CDD" id="cd00120">
    <property type="entry name" value="MADS"/>
    <property type="match status" value="1"/>
</dbReference>
<organism evidence="8 9">
    <name type="scientific">Cinchona calisaya</name>
    <dbReference type="NCBI Taxonomy" id="153742"/>
    <lineage>
        <taxon>Eukaryota</taxon>
        <taxon>Viridiplantae</taxon>
        <taxon>Streptophyta</taxon>
        <taxon>Embryophyta</taxon>
        <taxon>Tracheophyta</taxon>
        <taxon>Spermatophyta</taxon>
        <taxon>Magnoliopsida</taxon>
        <taxon>eudicotyledons</taxon>
        <taxon>Gunneridae</taxon>
        <taxon>Pentapetalae</taxon>
        <taxon>asterids</taxon>
        <taxon>lamiids</taxon>
        <taxon>Gentianales</taxon>
        <taxon>Rubiaceae</taxon>
        <taxon>Cinchonoideae</taxon>
        <taxon>Cinchoneae</taxon>
        <taxon>Cinchona</taxon>
    </lineage>
</organism>
<dbReference type="InterPro" id="IPR036879">
    <property type="entry name" value="TF_MADSbox_sf"/>
</dbReference>
<feature type="compositionally biased region" description="Polar residues" evidence="6">
    <location>
        <begin position="70"/>
        <end position="89"/>
    </location>
</feature>
<dbReference type="Gene3D" id="3.40.1810.10">
    <property type="entry name" value="Transcription factor, MADS-box"/>
    <property type="match status" value="1"/>
</dbReference>
<proteinExistence type="predicted"/>
<keyword evidence="2" id="KW-0805">Transcription regulation</keyword>
<evidence type="ECO:0000256" key="1">
    <source>
        <dbReference type="ARBA" id="ARBA00004123"/>
    </source>
</evidence>
<evidence type="ECO:0000256" key="2">
    <source>
        <dbReference type="ARBA" id="ARBA00023015"/>
    </source>
</evidence>
<dbReference type="InterPro" id="IPR002100">
    <property type="entry name" value="TF_MADSbox"/>
</dbReference>
<dbReference type="EMBL" id="JBJUIK010000016">
    <property type="protein sequence ID" value="KAL3500538.1"/>
    <property type="molecule type" value="Genomic_DNA"/>
</dbReference>
<comment type="subcellular location">
    <subcellularLocation>
        <location evidence="1">Nucleus</location>
    </subcellularLocation>
</comment>
<dbReference type="GO" id="GO:0003677">
    <property type="term" value="F:DNA binding"/>
    <property type="evidence" value="ECO:0007669"/>
    <property type="project" value="UniProtKB-KW"/>
</dbReference>
<comment type="caution">
    <text evidence="8">The sequence shown here is derived from an EMBL/GenBank/DDBJ whole genome shotgun (WGS) entry which is preliminary data.</text>
</comment>
<evidence type="ECO:0000256" key="4">
    <source>
        <dbReference type="ARBA" id="ARBA00023163"/>
    </source>
</evidence>
<keyword evidence="5" id="KW-0539">Nucleus</keyword>
<evidence type="ECO:0000256" key="6">
    <source>
        <dbReference type="SAM" id="MobiDB-lite"/>
    </source>
</evidence>
<sequence>MKRKLQRSENSRVFKRRKEGIKKKAAELAMLCDIDVCLLIRAPNGEFEIWPENLDQSRTLLEKYKQTCCNQSQNPSKNQSKILTRNPGDTRTIPEDSKKNGGDILINGLSGKKGSAQFSGEIQSSENLEGIANQSSYLNEGKLSTENWYDDRRNWMIGPHLFSEVYDLSSSQEVLDPDFQYLDSSLTDDCNRQSMPCEDSTLWSSILEEVGTTSLVPMSLMPESPESFRLLKWEEF</sequence>
<dbReference type="GO" id="GO:0005634">
    <property type="term" value="C:nucleus"/>
    <property type="evidence" value="ECO:0007669"/>
    <property type="project" value="UniProtKB-SubCell"/>
</dbReference>
<accession>A0ABD2Y4E6</accession>
<feature type="domain" description="MADS-box" evidence="7">
    <location>
        <begin position="1"/>
        <end position="47"/>
    </location>
</feature>
<evidence type="ECO:0000313" key="9">
    <source>
        <dbReference type="Proteomes" id="UP001630127"/>
    </source>
</evidence>
<keyword evidence="4" id="KW-0804">Transcription</keyword>
<gene>
    <name evidence="8" type="ORF">ACH5RR_039631</name>
</gene>
<feature type="compositionally biased region" description="Basic and acidic residues" evidence="6">
    <location>
        <begin position="92"/>
        <end position="101"/>
    </location>
</feature>
<protein>
    <recommendedName>
        <fullName evidence="7">MADS-box domain-containing protein</fullName>
    </recommendedName>
</protein>
<dbReference type="Pfam" id="PF00319">
    <property type="entry name" value="SRF-TF"/>
    <property type="match status" value="1"/>
</dbReference>
<name>A0ABD2Y4E6_9GENT</name>
<dbReference type="SUPFAM" id="SSF55455">
    <property type="entry name" value="SRF-like"/>
    <property type="match status" value="1"/>
</dbReference>